<reference evidence="1 2" key="1">
    <citation type="journal article" date="2020" name="Cell">
        <title>Large-Scale Comparative Analyses of Tick Genomes Elucidate Their Genetic Diversity and Vector Capacities.</title>
        <authorList>
            <consortium name="Tick Genome and Microbiome Consortium (TIGMIC)"/>
            <person name="Jia N."/>
            <person name="Wang J."/>
            <person name="Shi W."/>
            <person name="Du L."/>
            <person name="Sun Y."/>
            <person name="Zhan W."/>
            <person name="Jiang J.F."/>
            <person name="Wang Q."/>
            <person name="Zhang B."/>
            <person name="Ji P."/>
            <person name="Bell-Sakyi L."/>
            <person name="Cui X.M."/>
            <person name="Yuan T.T."/>
            <person name="Jiang B.G."/>
            <person name="Yang W.F."/>
            <person name="Lam T.T."/>
            <person name="Chang Q.C."/>
            <person name="Ding S.J."/>
            <person name="Wang X.J."/>
            <person name="Zhu J.G."/>
            <person name="Ruan X.D."/>
            <person name="Zhao L."/>
            <person name="Wei J.T."/>
            <person name="Ye R.Z."/>
            <person name="Que T.C."/>
            <person name="Du C.H."/>
            <person name="Zhou Y.H."/>
            <person name="Cheng J.X."/>
            <person name="Dai P.F."/>
            <person name="Guo W.B."/>
            <person name="Han X.H."/>
            <person name="Huang E.J."/>
            <person name="Li L.F."/>
            <person name="Wei W."/>
            <person name="Gao Y.C."/>
            <person name="Liu J.Z."/>
            <person name="Shao H.Z."/>
            <person name="Wang X."/>
            <person name="Wang C.C."/>
            <person name="Yang T.C."/>
            <person name="Huo Q.B."/>
            <person name="Li W."/>
            <person name="Chen H.Y."/>
            <person name="Chen S.E."/>
            <person name="Zhou L.G."/>
            <person name="Ni X.B."/>
            <person name="Tian J.H."/>
            <person name="Sheng Y."/>
            <person name="Liu T."/>
            <person name="Pan Y.S."/>
            <person name="Xia L.Y."/>
            <person name="Li J."/>
            <person name="Zhao F."/>
            <person name="Cao W.C."/>
        </authorList>
    </citation>
    <scope>NUCLEOTIDE SEQUENCE [LARGE SCALE GENOMIC DNA]</scope>
    <source>
        <strain evidence="1">Iper-2018</strain>
    </source>
</reference>
<evidence type="ECO:0000313" key="1">
    <source>
        <dbReference type="EMBL" id="KAG0418157.1"/>
    </source>
</evidence>
<dbReference type="Proteomes" id="UP000805193">
    <property type="component" value="Unassembled WGS sequence"/>
</dbReference>
<evidence type="ECO:0000313" key="2">
    <source>
        <dbReference type="Proteomes" id="UP000805193"/>
    </source>
</evidence>
<accession>A0AC60PEV3</accession>
<sequence length="190" mass="20725">MGRKCFEPNCNSGYRSCKEKVNAFRAPSDPERLALWARAIPRSDRQLTPKDYLREKHFADGLGGEVLLDQPKRPVLAPDAVPSFFAECPPCLVESEKNETCSKNKQRVPASAVKRRKTELQDARTECTHFNGTTSNVVTEDPSADCGEPVIAVSTAGDAKADTVGEPSTHIIREDDSTNDIPASVPGKPT</sequence>
<protein>
    <submittedName>
        <fullName evidence="1">Uncharacterized protein</fullName>
    </submittedName>
</protein>
<gene>
    <name evidence="1" type="ORF">HPB47_005074</name>
</gene>
<proteinExistence type="predicted"/>
<name>A0AC60PEV3_IXOPE</name>
<comment type="caution">
    <text evidence="1">The sequence shown here is derived from an EMBL/GenBank/DDBJ whole genome shotgun (WGS) entry which is preliminary data.</text>
</comment>
<dbReference type="EMBL" id="JABSTQ010010760">
    <property type="protein sequence ID" value="KAG0418157.1"/>
    <property type="molecule type" value="Genomic_DNA"/>
</dbReference>
<organism evidence="1 2">
    <name type="scientific">Ixodes persulcatus</name>
    <name type="common">Taiga tick</name>
    <dbReference type="NCBI Taxonomy" id="34615"/>
    <lineage>
        <taxon>Eukaryota</taxon>
        <taxon>Metazoa</taxon>
        <taxon>Ecdysozoa</taxon>
        <taxon>Arthropoda</taxon>
        <taxon>Chelicerata</taxon>
        <taxon>Arachnida</taxon>
        <taxon>Acari</taxon>
        <taxon>Parasitiformes</taxon>
        <taxon>Ixodida</taxon>
        <taxon>Ixodoidea</taxon>
        <taxon>Ixodidae</taxon>
        <taxon>Ixodinae</taxon>
        <taxon>Ixodes</taxon>
    </lineage>
</organism>
<keyword evidence="2" id="KW-1185">Reference proteome</keyword>